<protein>
    <recommendedName>
        <fullName evidence="4">Lipocalin/cytosolic fatty-acid binding domain-containing protein</fullName>
    </recommendedName>
</protein>
<name>G3MQM6_AMBMU</name>
<sequence>MLAGMAYKRSASVIIMLLFGALTSQAQAEATSSESVNGENTTALNESSIDAPTTAGKGKKWDIVQFLNTSDPIWTYMSTSATAEVCRVDIIQEITAYNASLHRYFNTGRRSWKEISLNARFTTWTTKYSTPYSTMVLTRLDGASYSVETLIYETSDKLCAIFSTSDRTIRNPRDKSPREVHFDIRVKTSAINGVDEPACLQEAKRAMPKNKNYAKVYQAACLRRLQNHLGNESSGPVRQMS</sequence>
<keyword evidence="2" id="KW-0732">Signal</keyword>
<reference evidence="3" key="1">
    <citation type="journal article" date="2011" name="PLoS ONE">
        <title>A deep insight into the sialotranscriptome of the gulf coast tick, Amblyomma maculatum.</title>
        <authorList>
            <person name="Karim S."/>
            <person name="Singh P."/>
            <person name="Ribeiro J.M."/>
        </authorList>
    </citation>
    <scope>NUCLEOTIDE SEQUENCE</scope>
    <source>
        <tissue evidence="3">Salivary gland</tissue>
    </source>
</reference>
<feature type="signal peptide" evidence="2">
    <location>
        <begin position="1"/>
        <end position="28"/>
    </location>
</feature>
<feature type="compositionally biased region" description="Polar residues" evidence="1">
    <location>
        <begin position="36"/>
        <end position="51"/>
    </location>
</feature>
<dbReference type="AlphaFoldDB" id="G3MQM6"/>
<feature type="region of interest" description="Disordered" evidence="1">
    <location>
        <begin position="30"/>
        <end position="56"/>
    </location>
</feature>
<accession>G3MQM6</accession>
<proteinExistence type="evidence at transcript level"/>
<dbReference type="EMBL" id="JO844177">
    <property type="protein sequence ID" value="AEO35794.1"/>
    <property type="molecule type" value="mRNA"/>
</dbReference>
<evidence type="ECO:0000313" key="3">
    <source>
        <dbReference type="EMBL" id="AEO35794.1"/>
    </source>
</evidence>
<organism evidence="3">
    <name type="scientific">Amblyomma maculatum</name>
    <name type="common">Gulf Coast tick</name>
    <dbReference type="NCBI Taxonomy" id="34609"/>
    <lineage>
        <taxon>Eukaryota</taxon>
        <taxon>Metazoa</taxon>
        <taxon>Ecdysozoa</taxon>
        <taxon>Arthropoda</taxon>
        <taxon>Chelicerata</taxon>
        <taxon>Arachnida</taxon>
        <taxon>Acari</taxon>
        <taxon>Parasitiformes</taxon>
        <taxon>Ixodida</taxon>
        <taxon>Ixodoidea</taxon>
        <taxon>Ixodidae</taxon>
        <taxon>Amblyomminae</taxon>
        <taxon>Amblyomma</taxon>
    </lineage>
</organism>
<feature type="chain" id="PRO_5003447282" description="Lipocalin/cytosolic fatty-acid binding domain-containing protein" evidence="2">
    <location>
        <begin position="29"/>
        <end position="241"/>
    </location>
</feature>
<evidence type="ECO:0000256" key="2">
    <source>
        <dbReference type="SAM" id="SignalP"/>
    </source>
</evidence>
<evidence type="ECO:0000256" key="1">
    <source>
        <dbReference type="SAM" id="MobiDB-lite"/>
    </source>
</evidence>
<evidence type="ECO:0008006" key="4">
    <source>
        <dbReference type="Google" id="ProtNLM"/>
    </source>
</evidence>